<dbReference type="PANTHER" id="PTHR36427:SF3">
    <property type="entry name" value="LARGE RIBOSOMAL SUBUNIT PROTEIN UL1M"/>
    <property type="match status" value="1"/>
</dbReference>
<dbReference type="Proteomes" id="UP000472277">
    <property type="component" value="Chromosome 9"/>
</dbReference>
<dbReference type="GO" id="GO:1990904">
    <property type="term" value="C:ribonucleoprotein complex"/>
    <property type="evidence" value="ECO:0007669"/>
    <property type="project" value="UniProtKB-KW"/>
</dbReference>
<evidence type="ECO:0000256" key="3">
    <source>
        <dbReference type="ARBA" id="ARBA00023274"/>
    </source>
</evidence>
<evidence type="ECO:0000256" key="2">
    <source>
        <dbReference type="ARBA" id="ARBA00022980"/>
    </source>
</evidence>
<protein>
    <submittedName>
        <fullName evidence="4">Mitochondrial ribosomal protein L1</fullName>
    </submittedName>
</protein>
<dbReference type="SUPFAM" id="SSF56808">
    <property type="entry name" value="Ribosomal protein L1"/>
    <property type="match status" value="1"/>
</dbReference>
<comment type="similarity">
    <text evidence="1">Belongs to the universal ribosomal protein uL1 family.</text>
</comment>
<evidence type="ECO:0000313" key="4">
    <source>
        <dbReference type="Ensembl" id="ENSSTUP00000017952.1"/>
    </source>
</evidence>
<dbReference type="InParanoid" id="A0A673XAD6"/>
<dbReference type="Ensembl" id="ENSSTUT00000018893.1">
    <property type="protein sequence ID" value="ENSSTUP00000017952.1"/>
    <property type="gene ID" value="ENSSTUG00000008058.1"/>
</dbReference>
<accession>A0A673XAD6</accession>
<dbReference type="GO" id="GO:0005840">
    <property type="term" value="C:ribosome"/>
    <property type="evidence" value="ECO:0007669"/>
    <property type="project" value="UniProtKB-KW"/>
</dbReference>
<evidence type="ECO:0000256" key="1">
    <source>
        <dbReference type="ARBA" id="ARBA00010531"/>
    </source>
</evidence>
<organism evidence="4 5">
    <name type="scientific">Salmo trutta</name>
    <name type="common">Brown trout</name>
    <dbReference type="NCBI Taxonomy" id="8032"/>
    <lineage>
        <taxon>Eukaryota</taxon>
        <taxon>Metazoa</taxon>
        <taxon>Chordata</taxon>
        <taxon>Craniata</taxon>
        <taxon>Vertebrata</taxon>
        <taxon>Euteleostomi</taxon>
        <taxon>Actinopterygii</taxon>
        <taxon>Neopterygii</taxon>
        <taxon>Teleostei</taxon>
        <taxon>Protacanthopterygii</taxon>
        <taxon>Salmoniformes</taxon>
        <taxon>Salmonidae</taxon>
        <taxon>Salmoninae</taxon>
        <taxon>Salmo</taxon>
    </lineage>
</organism>
<dbReference type="InterPro" id="IPR016095">
    <property type="entry name" value="Ribosomal_uL1_3-a/b-sand"/>
</dbReference>
<reference evidence="4" key="1">
    <citation type="submission" date="2025-08" db="UniProtKB">
        <authorList>
            <consortium name="Ensembl"/>
        </authorList>
    </citation>
    <scope>IDENTIFICATION</scope>
</reference>
<keyword evidence="2" id="KW-0689">Ribosomal protein</keyword>
<dbReference type="GeneTree" id="ENSGT00940000162168"/>
<dbReference type="PANTHER" id="PTHR36427">
    <property type="entry name" value="54S RIBOSOMAL PROTEIN L1, MITOCHONDRIAL"/>
    <property type="match status" value="1"/>
</dbReference>
<keyword evidence="5" id="KW-1185">Reference proteome</keyword>
<dbReference type="AlphaFoldDB" id="A0A673XAD6"/>
<dbReference type="InterPro" id="IPR023674">
    <property type="entry name" value="Ribosomal_uL1-like"/>
</dbReference>
<sequence length="204" mass="22848">MVGGPTYGSVSQTAPRHLPVRIYAALMSQAAQQYIYMHVLNLLFQKKVDLFVSTVYLPYLFKTDVNKVSVFTENPDQAKVAQENGAAFVGGADLVQRILDDEVDVDFYIFPKNKRGSVGVDIPKMLELFQTGHENAVITRVGMVSLRKSAHSQQTVVEDVCYHQPTRHFIERAIVGCQISEALLFKSEELVQKVTVKKDGLRCL</sequence>
<evidence type="ECO:0000313" key="5">
    <source>
        <dbReference type="Proteomes" id="UP000472277"/>
    </source>
</evidence>
<keyword evidence="3" id="KW-0687">Ribonucleoprotein</keyword>
<reference evidence="4" key="2">
    <citation type="submission" date="2025-09" db="UniProtKB">
        <authorList>
            <consortium name="Ensembl"/>
        </authorList>
    </citation>
    <scope>IDENTIFICATION</scope>
</reference>
<proteinExistence type="inferred from homology"/>
<name>A0A673XAD6_SALTR</name>
<dbReference type="Gene3D" id="3.40.50.790">
    <property type="match status" value="1"/>
</dbReference>